<dbReference type="EMBL" id="CACTIH010005485">
    <property type="protein sequence ID" value="CAA2994929.1"/>
    <property type="molecule type" value="Genomic_DNA"/>
</dbReference>
<keyword evidence="2" id="KW-0433">Leucine-rich repeat</keyword>
<feature type="domain" description="NB-ARC" evidence="7">
    <location>
        <begin position="18"/>
        <end position="105"/>
    </location>
</feature>
<evidence type="ECO:0000313" key="11">
    <source>
        <dbReference type="Proteomes" id="UP000594638"/>
    </source>
</evidence>
<feature type="domain" description="Disease resistance R13L4/SHOC-2-like LRR" evidence="9">
    <location>
        <begin position="334"/>
        <end position="623"/>
    </location>
</feature>
<dbReference type="InterPro" id="IPR055414">
    <property type="entry name" value="LRR_R13L4/SHOC2-like"/>
</dbReference>
<evidence type="ECO:0000256" key="3">
    <source>
        <dbReference type="ARBA" id="ARBA00022737"/>
    </source>
</evidence>
<dbReference type="Pfam" id="PF23598">
    <property type="entry name" value="LRR_14"/>
    <property type="match status" value="1"/>
</dbReference>
<dbReference type="SUPFAM" id="SSF52540">
    <property type="entry name" value="P-loop containing nucleoside triphosphate hydrolases"/>
    <property type="match status" value="1"/>
</dbReference>
<keyword evidence="6" id="KW-0067">ATP-binding</keyword>
<evidence type="ECO:0000256" key="4">
    <source>
        <dbReference type="ARBA" id="ARBA00022741"/>
    </source>
</evidence>
<evidence type="ECO:0000259" key="7">
    <source>
        <dbReference type="Pfam" id="PF00931"/>
    </source>
</evidence>
<dbReference type="InterPro" id="IPR032675">
    <property type="entry name" value="LRR_dom_sf"/>
</dbReference>
<keyword evidence="5" id="KW-0611">Plant defense</keyword>
<dbReference type="PRINTS" id="PR00364">
    <property type="entry name" value="DISEASERSIST"/>
</dbReference>
<keyword evidence="11" id="KW-1185">Reference proteome</keyword>
<dbReference type="InterPro" id="IPR036388">
    <property type="entry name" value="WH-like_DNA-bd_sf"/>
</dbReference>
<evidence type="ECO:0000313" key="10">
    <source>
        <dbReference type="EMBL" id="CAA2994929.1"/>
    </source>
</evidence>
<dbReference type="SUPFAM" id="SSF52058">
    <property type="entry name" value="L domain-like"/>
    <property type="match status" value="1"/>
</dbReference>
<feature type="domain" description="Disease resistance protein winged helix" evidence="8">
    <location>
        <begin position="197"/>
        <end position="271"/>
    </location>
</feature>
<keyword evidence="4" id="KW-0547">Nucleotide-binding</keyword>
<dbReference type="OrthoDB" id="911815at2759"/>
<evidence type="ECO:0000256" key="1">
    <source>
        <dbReference type="ARBA" id="ARBA00008894"/>
    </source>
</evidence>
<comment type="caution">
    <text evidence="10">The sequence shown here is derived from an EMBL/GenBank/DDBJ whole genome shotgun (WGS) entry which is preliminary data.</text>
</comment>
<organism evidence="10 11">
    <name type="scientific">Olea europaea subsp. europaea</name>
    <dbReference type="NCBI Taxonomy" id="158383"/>
    <lineage>
        <taxon>Eukaryota</taxon>
        <taxon>Viridiplantae</taxon>
        <taxon>Streptophyta</taxon>
        <taxon>Embryophyta</taxon>
        <taxon>Tracheophyta</taxon>
        <taxon>Spermatophyta</taxon>
        <taxon>Magnoliopsida</taxon>
        <taxon>eudicotyledons</taxon>
        <taxon>Gunneridae</taxon>
        <taxon>Pentapetalae</taxon>
        <taxon>asterids</taxon>
        <taxon>lamiids</taxon>
        <taxon>Lamiales</taxon>
        <taxon>Oleaceae</taxon>
        <taxon>Oleeae</taxon>
        <taxon>Olea</taxon>
    </lineage>
</organism>
<dbReference type="PANTHER" id="PTHR23155:SF1185">
    <property type="entry name" value="DISEASE RESISTANCE RPP8-LIKE PROTEIN 3-RELATED"/>
    <property type="match status" value="1"/>
</dbReference>
<dbReference type="Pfam" id="PF00931">
    <property type="entry name" value="NB-ARC"/>
    <property type="match status" value="1"/>
</dbReference>
<evidence type="ECO:0000259" key="8">
    <source>
        <dbReference type="Pfam" id="PF23559"/>
    </source>
</evidence>
<dbReference type="FunFam" id="1.10.10.10:FF:000322">
    <property type="entry name" value="Probable disease resistance protein At1g63360"/>
    <property type="match status" value="1"/>
</dbReference>
<dbReference type="PANTHER" id="PTHR23155">
    <property type="entry name" value="DISEASE RESISTANCE PROTEIN RP"/>
    <property type="match status" value="1"/>
</dbReference>
<keyword evidence="3" id="KW-0677">Repeat</keyword>
<dbReference type="InterPro" id="IPR044974">
    <property type="entry name" value="Disease_R_plants"/>
</dbReference>
<dbReference type="InterPro" id="IPR002182">
    <property type="entry name" value="NB-ARC"/>
</dbReference>
<dbReference type="GO" id="GO:0098542">
    <property type="term" value="P:defense response to other organism"/>
    <property type="evidence" value="ECO:0007669"/>
    <property type="project" value="TreeGrafter"/>
</dbReference>
<comment type="similarity">
    <text evidence="1">Belongs to the disease resistance NB-LRR family.</text>
</comment>
<dbReference type="GO" id="GO:0005524">
    <property type="term" value="F:ATP binding"/>
    <property type="evidence" value="ECO:0007669"/>
    <property type="project" value="UniProtKB-KW"/>
</dbReference>
<proteinExistence type="inferred from homology"/>
<accession>A0A8S0SPH5</accession>
<protein>
    <submittedName>
        <fullName evidence="10">Probable disease resistance RF45 isoform X1</fullName>
    </submittedName>
</protein>
<dbReference type="InterPro" id="IPR027417">
    <property type="entry name" value="P-loop_NTPase"/>
</dbReference>
<dbReference type="InterPro" id="IPR058922">
    <property type="entry name" value="WHD_DRP"/>
</dbReference>
<dbReference type="Gramene" id="OE9A059929T1">
    <property type="protein sequence ID" value="OE9A059929C1"/>
    <property type="gene ID" value="OE9A059929"/>
</dbReference>
<dbReference type="Gene3D" id="3.80.10.10">
    <property type="entry name" value="Ribonuclease Inhibitor"/>
    <property type="match status" value="1"/>
</dbReference>
<name>A0A8S0SPH5_OLEEU</name>
<dbReference type="InterPro" id="IPR042197">
    <property type="entry name" value="Apaf_helical"/>
</dbReference>
<evidence type="ECO:0000256" key="5">
    <source>
        <dbReference type="ARBA" id="ARBA00022821"/>
    </source>
</evidence>
<sequence>MVKQISKQVGGTTHLNLDIEESADFVYKSLKDKIYLVVFNDIWPLEGFNFLLRILPHYRIDSKLMFTTRLREVATYVAGDDRGLIYSMKNLSTSESSELFWKTAFLGDPQEMDPLKKQIGEEVLKLCQGLPSAIVAVGEVLATKHTLSEWEMVLQDIKSLMSRGLPVDQIALEESISALSFDDLPYHLKPCFLYLGLFPKGSKVKVEHLYHLWMAEGTISQDECQNNETMMDLAERYLNDLVQRKMVEVKEEETPSLRKYKCCWVHEHMQDHCSLKGEEYFFKVLDFGLRTQRRANKRMDPLLISLEMKKFDHLRSLLFLNPRDPEMKLEWPRRMFDLKKYRMLRVLSFERVDFQERGLPRETTKLIYLKYLSFKECNLGVLPSSIGNLSFLEILDLQVSSPIIIPNVLRKMVKLVYLYLPLECKTPNNDKLYLGSLKGLEILENFDTTVCNVADLFEMTNLRHLSKTVIGILGDLEQIVRRLDVTSVHASILFPSIKIKNFDCYTEERHSVLRKLLNCQILHTPYMDGHLGRLPRYYKITSSLTQMVLIGSQLKDDPMKTLDKLPELQVLVLQDDAFDGKEMICTKSSFKKLKRLELSTLNFLETWKVEEESMPVLSILEVKNCRKLQIPLQHELRNRFPSIKFENDK</sequence>
<gene>
    <name evidence="10" type="ORF">OLEA9_A059929</name>
</gene>
<evidence type="ECO:0000256" key="6">
    <source>
        <dbReference type="ARBA" id="ARBA00022840"/>
    </source>
</evidence>
<dbReference type="Proteomes" id="UP000594638">
    <property type="component" value="Unassembled WGS sequence"/>
</dbReference>
<dbReference type="AlphaFoldDB" id="A0A8S0SPH5"/>
<evidence type="ECO:0000256" key="2">
    <source>
        <dbReference type="ARBA" id="ARBA00022614"/>
    </source>
</evidence>
<dbReference type="Gene3D" id="1.10.8.430">
    <property type="entry name" value="Helical domain of apoptotic protease-activating factors"/>
    <property type="match status" value="1"/>
</dbReference>
<dbReference type="Pfam" id="PF23559">
    <property type="entry name" value="WHD_DRP"/>
    <property type="match status" value="1"/>
</dbReference>
<dbReference type="GO" id="GO:0043531">
    <property type="term" value="F:ADP binding"/>
    <property type="evidence" value="ECO:0007669"/>
    <property type="project" value="InterPro"/>
</dbReference>
<reference evidence="10 11" key="1">
    <citation type="submission" date="2019-12" db="EMBL/GenBank/DDBJ databases">
        <authorList>
            <person name="Alioto T."/>
            <person name="Alioto T."/>
            <person name="Gomez Garrido J."/>
        </authorList>
    </citation>
    <scope>NUCLEOTIDE SEQUENCE [LARGE SCALE GENOMIC DNA]</scope>
</reference>
<dbReference type="Gene3D" id="1.10.10.10">
    <property type="entry name" value="Winged helix-like DNA-binding domain superfamily/Winged helix DNA-binding domain"/>
    <property type="match status" value="1"/>
</dbReference>
<evidence type="ECO:0000259" key="9">
    <source>
        <dbReference type="Pfam" id="PF23598"/>
    </source>
</evidence>